<dbReference type="SUPFAM" id="SSF56024">
    <property type="entry name" value="Phospholipase D/nuclease"/>
    <property type="match status" value="2"/>
</dbReference>
<organism evidence="12 13">
    <name type="scientific">Aquimarina algicola</name>
    <dbReference type="NCBI Taxonomy" id="2589995"/>
    <lineage>
        <taxon>Bacteria</taxon>
        <taxon>Pseudomonadati</taxon>
        <taxon>Bacteroidota</taxon>
        <taxon>Flavobacteriia</taxon>
        <taxon>Flavobacteriales</taxon>
        <taxon>Flavobacteriaceae</taxon>
        <taxon>Aquimarina</taxon>
    </lineage>
</organism>
<comment type="similarity">
    <text evidence="6 7">Belongs to the polyphosphate kinase 1 (PPK1) family.</text>
</comment>
<evidence type="ECO:0000256" key="6">
    <source>
        <dbReference type="HAMAP-Rule" id="MF_00347"/>
    </source>
</evidence>
<dbReference type="OrthoDB" id="9761456at2"/>
<feature type="domain" description="Polyphosphate kinase N-terminal" evidence="9">
    <location>
        <begin position="9"/>
        <end position="114"/>
    </location>
</feature>
<feature type="binding site" evidence="6">
    <location>
        <position position="420"/>
    </location>
    <ligand>
        <name>Mg(2+)</name>
        <dbReference type="ChEBI" id="CHEBI:18420"/>
    </ligand>
</feature>
<dbReference type="GO" id="GO:0006799">
    <property type="term" value="P:polyphosphate biosynthetic process"/>
    <property type="evidence" value="ECO:0007669"/>
    <property type="project" value="UniProtKB-UniRule"/>
</dbReference>
<evidence type="ECO:0000313" key="12">
    <source>
        <dbReference type="EMBL" id="TPN88889.1"/>
    </source>
</evidence>
<dbReference type="InterPro" id="IPR041108">
    <property type="entry name" value="PP_kinase_C_1"/>
</dbReference>
<evidence type="ECO:0000256" key="4">
    <source>
        <dbReference type="ARBA" id="ARBA00022777"/>
    </source>
</evidence>
<comment type="cofactor">
    <cofactor evidence="6">
        <name>Mg(2+)</name>
        <dbReference type="ChEBI" id="CHEBI:18420"/>
    </cofactor>
</comment>
<dbReference type="Gene3D" id="3.30.1840.10">
    <property type="entry name" value="Polyphosphate kinase middle domain"/>
    <property type="match status" value="1"/>
</dbReference>
<keyword evidence="4 6" id="KW-0418">Kinase</keyword>
<dbReference type="Proteomes" id="UP000315540">
    <property type="component" value="Unassembled WGS sequence"/>
</dbReference>
<dbReference type="NCBIfam" id="NF003917">
    <property type="entry name" value="PRK05443.1-1"/>
    <property type="match status" value="1"/>
</dbReference>
<dbReference type="GO" id="GO:0009358">
    <property type="term" value="C:polyphosphate kinase complex"/>
    <property type="evidence" value="ECO:0007669"/>
    <property type="project" value="InterPro"/>
</dbReference>
<dbReference type="GO" id="GO:0008976">
    <property type="term" value="F:polyphosphate kinase activity"/>
    <property type="evidence" value="ECO:0007669"/>
    <property type="project" value="UniProtKB-UniRule"/>
</dbReference>
<name>A0A504JQ02_9FLAO</name>
<dbReference type="NCBIfam" id="TIGR03705">
    <property type="entry name" value="poly_P_kin"/>
    <property type="match status" value="1"/>
</dbReference>
<comment type="catalytic activity">
    <reaction evidence="6 7">
        <text>[phosphate](n) + ATP = [phosphate](n+1) + ADP</text>
        <dbReference type="Rhea" id="RHEA:19573"/>
        <dbReference type="Rhea" id="RHEA-COMP:9859"/>
        <dbReference type="Rhea" id="RHEA-COMP:14280"/>
        <dbReference type="ChEBI" id="CHEBI:16838"/>
        <dbReference type="ChEBI" id="CHEBI:30616"/>
        <dbReference type="ChEBI" id="CHEBI:456216"/>
        <dbReference type="EC" id="2.7.4.1"/>
    </reaction>
</comment>
<evidence type="ECO:0000259" key="8">
    <source>
        <dbReference type="Pfam" id="PF02503"/>
    </source>
</evidence>
<feature type="domain" description="Polyphosphate kinase C-terminal" evidence="10">
    <location>
        <begin position="518"/>
        <end position="688"/>
    </location>
</feature>
<dbReference type="InterPro" id="IPR036832">
    <property type="entry name" value="PPK_N_dom_sf"/>
</dbReference>
<protein>
    <recommendedName>
        <fullName evidence="6 7">Polyphosphate kinase</fullName>
        <ecNumber evidence="6 7">2.7.4.1</ecNumber>
    </recommendedName>
    <alternativeName>
        <fullName evidence="6">ATP-polyphosphate phosphotransferase</fullName>
    </alternativeName>
    <alternativeName>
        <fullName evidence="6">Polyphosphoric acid kinase</fullName>
    </alternativeName>
</protein>
<feature type="binding site" evidence="6">
    <location>
        <position position="47"/>
    </location>
    <ligand>
        <name>ATP</name>
        <dbReference type="ChEBI" id="CHEBI:30616"/>
    </ligand>
</feature>
<dbReference type="EMBL" id="VFWZ01000001">
    <property type="protein sequence ID" value="TPN88889.1"/>
    <property type="molecule type" value="Genomic_DNA"/>
</dbReference>
<evidence type="ECO:0000259" key="9">
    <source>
        <dbReference type="Pfam" id="PF13089"/>
    </source>
</evidence>
<keyword evidence="1 6" id="KW-0597">Phosphoprotein</keyword>
<feature type="domain" description="Polyphosphate kinase C-terminal" evidence="11">
    <location>
        <begin position="347"/>
        <end position="511"/>
    </location>
</feature>
<dbReference type="CDD" id="cd09167">
    <property type="entry name" value="PLDc_EcPPK1_C2_like"/>
    <property type="match status" value="1"/>
</dbReference>
<evidence type="ECO:0000256" key="2">
    <source>
        <dbReference type="ARBA" id="ARBA00022679"/>
    </source>
</evidence>
<keyword evidence="6" id="KW-0479">Metal-binding</keyword>
<evidence type="ECO:0000256" key="1">
    <source>
        <dbReference type="ARBA" id="ARBA00022553"/>
    </source>
</evidence>
<feature type="binding site" evidence="6">
    <location>
        <position position="483"/>
    </location>
    <ligand>
        <name>ATP</name>
        <dbReference type="ChEBI" id="CHEBI:30616"/>
    </ligand>
</feature>
<dbReference type="SUPFAM" id="SSF143724">
    <property type="entry name" value="PHP14-like"/>
    <property type="match status" value="1"/>
</dbReference>
<keyword evidence="2 6" id="KW-0808">Transferase</keyword>
<dbReference type="SUPFAM" id="SSF140356">
    <property type="entry name" value="PPK N-terminal domain-like"/>
    <property type="match status" value="1"/>
</dbReference>
<dbReference type="InterPro" id="IPR036830">
    <property type="entry name" value="PP_kinase_middle_dom_sf"/>
</dbReference>
<evidence type="ECO:0000259" key="11">
    <source>
        <dbReference type="Pfam" id="PF17941"/>
    </source>
</evidence>
<comment type="function">
    <text evidence="6 7">Catalyzes the reversible transfer of the terminal phosphate of ATP to form a long-chain polyphosphate (polyP).</text>
</comment>
<sequence length="701" mass="81072">MTEHIENQYINRELSWLQFNARVLQEAADSSVPLLERLRFIGIFSNNLDEFFKVRYATIKRIDLAGKDGKNVLKGMTASELLEKITKIVIRQQAESLKTINVITEKLKEHNIFIIDEKQVTEDQDAFIRNYFVTKVSPALVTYILNDLDQFPHLKDSVAYLAVKLVLKDKIPKEGRISKILQQTTKEKIYALIEIPKNTERFVVLPEKDGKKYIIILDDLIRYCMHINFSIFEYTSASAHMIKITRDSQLDFDNDLSKSFIQKISSSVKSRRDGEPVRFVYDKTIEKDTLTFLMEKMDVDNTDSIIPGGRYHNRRDYMNFPDLGTEDLVYQSIKPLTIPGLSLQGSLLNKIAEKDFIQYTPYHTFSYTVKFLREAAIDPKVKSIKITIYRLANISHIASSLINAAKNGKNVLVQIELQARFDEAANIRYAEQMQREGVNLIFGVPGLKVHCKTCVIEREEKGKLKRYGFISTGNFNESTAKIYTDYTLFTTNEAILKDANKVFKFFETNYKVNRYKHLLVSPHYTRSKLIKLIDNEIQNEKEGKPSGIKLKLNSLSDYDMIDKLYEASRAGVKIDLIIRGICSLIPGIQGMSENIRAISIIDKFLEHPRLYIFENGGDVKVYISSADWMTRNLDRRVEISCPIYEEDIKQELIETFDICWSDNVKARSLSKNQDNAYIRNDKEKIRSQVATYEYYLQKLGN</sequence>
<evidence type="ECO:0000256" key="7">
    <source>
        <dbReference type="RuleBase" id="RU003800"/>
    </source>
</evidence>
<dbReference type="Pfam" id="PF02503">
    <property type="entry name" value="PP_kinase"/>
    <property type="match status" value="1"/>
</dbReference>
<reference evidence="12 13" key="1">
    <citation type="submission" date="2019-06" db="EMBL/GenBank/DDBJ databases">
        <authorList>
            <person name="Meng X."/>
        </authorList>
    </citation>
    <scope>NUCLEOTIDE SEQUENCE [LARGE SCALE GENOMIC DNA]</scope>
    <source>
        <strain evidence="12 13">M625</strain>
    </source>
</reference>
<evidence type="ECO:0000313" key="13">
    <source>
        <dbReference type="Proteomes" id="UP000315540"/>
    </source>
</evidence>
<feature type="binding site" evidence="6">
    <location>
        <position position="390"/>
    </location>
    <ligand>
        <name>Mg(2+)</name>
        <dbReference type="ChEBI" id="CHEBI:18420"/>
    </ligand>
</feature>
<evidence type="ECO:0000256" key="5">
    <source>
        <dbReference type="ARBA" id="ARBA00022840"/>
    </source>
</evidence>
<evidence type="ECO:0000256" key="3">
    <source>
        <dbReference type="ARBA" id="ARBA00022741"/>
    </source>
</evidence>
<gene>
    <name evidence="12" type="primary">ppk1</name>
    <name evidence="6" type="synonym">ppk</name>
    <name evidence="12" type="ORF">FHK87_01350</name>
</gene>
<proteinExistence type="inferred from homology"/>
<dbReference type="PANTHER" id="PTHR30218">
    <property type="entry name" value="POLYPHOSPHATE KINASE"/>
    <property type="match status" value="1"/>
</dbReference>
<feature type="active site" description="Phosphohistidine intermediate" evidence="6">
    <location>
        <position position="450"/>
    </location>
</feature>
<dbReference type="Pfam" id="PF13089">
    <property type="entry name" value="PP_kinase_N"/>
    <property type="match status" value="1"/>
</dbReference>
<dbReference type="PIRSF" id="PIRSF015589">
    <property type="entry name" value="PP_kinase"/>
    <property type="match status" value="1"/>
</dbReference>
<dbReference type="InterPro" id="IPR025200">
    <property type="entry name" value="PPK_C_dom2"/>
</dbReference>
<feature type="binding site" evidence="6">
    <location>
        <position position="607"/>
    </location>
    <ligand>
        <name>ATP</name>
        <dbReference type="ChEBI" id="CHEBI:30616"/>
    </ligand>
</feature>
<dbReference type="Pfam" id="PF17941">
    <property type="entry name" value="PP_kinase_C_1"/>
    <property type="match status" value="1"/>
</dbReference>
<dbReference type="PANTHER" id="PTHR30218:SF0">
    <property type="entry name" value="POLYPHOSPHATE KINASE"/>
    <property type="match status" value="1"/>
</dbReference>
<dbReference type="InterPro" id="IPR003414">
    <property type="entry name" value="PP_kinase"/>
</dbReference>
<dbReference type="Gene3D" id="3.30.870.10">
    <property type="entry name" value="Endonuclease Chain A"/>
    <property type="match status" value="2"/>
</dbReference>
<dbReference type="InterPro" id="IPR025198">
    <property type="entry name" value="PPK_N_dom"/>
</dbReference>
<comment type="caution">
    <text evidence="12">The sequence shown here is derived from an EMBL/GenBank/DDBJ whole genome shotgun (WGS) entry which is preliminary data.</text>
</comment>
<keyword evidence="6" id="KW-0460">Magnesium</keyword>
<dbReference type="InterPro" id="IPR024953">
    <property type="entry name" value="PP_kinase_middle"/>
</dbReference>
<keyword evidence="3 6" id="KW-0547">Nucleotide-binding</keyword>
<dbReference type="EC" id="2.7.4.1" evidence="6 7"/>
<evidence type="ECO:0000259" key="10">
    <source>
        <dbReference type="Pfam" id="PF13090"/>
    </source>
</evidence>
<dbReference type="AlphaFoldDB" id="A0A504JQ02"/>
<comment type="PTM">
    <text evidence="6 7">An intermediate of this reaction is the autophosphorylated ppk in which a phosphate is covalently linked to a histidine residue through a N-P bond.</text>
</comment>
<feature type="domain" description="Polyphosphate kinase middle" evidence="8">
    <location>
        <begin position="124"/>
        <end position="320"/>
    </location>
</feature>
<accession>A0A504JQ02</accession>
<keyword evidence="13" id="KW-1185">Reference proteome</keyword>
<feature type="binding site" evidence="6">
    <location>
        <position position="579"/>
    </location>
    <ligand>
        <name>ATP</name>
        <dbReference type="ChEBI" id="CHEBI:30616"/>
    </ligand>
</feature>
<dbReference type="Gene3D" id="1.20.58.310">
    <property type="entry name" value="Polyphosphate kinase N-terminal domain"/>
    <property type="match status" value="1"/>
</dbReference>
<dbReference type="GO" id="GO:0005524">
    <property type="term" value="F:ATP binding"/>
    <property type="evidence" value="ECO:0007669"/>
    <property type="project" value="UniProtKB-KW"/>
</dbReference>
<dbReference type="HAMAP" id="MF_00347">
    <property type="entry name" value="Polyphosphate_kinase"/>
    <property type="match status" value="1"/>
</dbReference>
<keyword evidence="5 6" id="KW-0067">ATP-binding</keyword>
<dbReference type="Pfam" id="PF13090">
    <property type="entry name" value="PP_kinase_C"/>
    <property type="match status" value="1"/>
</dbReference>
<dbReference type="GO" id="GO:0046872">
    <property type="term" value="F:metal ion binding"/>
    <property type="evidence" value="ECO:0007669"/>
    <property type="project" value="UniProtKB-KW"/>
</dbReference>
<dbReference type="RefSeq" id="WP_140588877.1">
    <property type="nucleotide sequence ID" value="NZ_VFWZ01000001.1"/>
</dbReference>